<dbReference type="Gene3D" id="1.20.1250.20">
    <property type="entry name" value="MFS general substrate transporter like domains"/>
    <property type="match status" value="1"/>
</dbReference>
<feature type="transmembrane region" description="Helical" evidence="1">
    <location>
        <begin position="292"/>
        <end position="315"/>
    </location>
</feature>
<feature type="transmembrane region" description="Helical" evidence="1">
    <location>
        <begin position="56"/>
        <end position="75"/>
    </location>
</feature>
<dbReference type="InterPro" id="IPR043745">
    <property type="entry name" value="DUF5690"/>
</dbReference>
<name>A0A1T3IU56_ELIME</name>
<dbReference type="STRING" id="238.BBD35_07445"/>
<feature type="transmembrane region" description="Helical" evidence="1">
    <location>
        <begin position="142"/>
        <end position="163"/>
    </location>
</feature>
<keyword evidence="1" id="KW-0472">Membrane</keyword>
<evidence type="ECO:0008006" key="4">
    <source>
        <dbReference type="Google" id="ProtNLM"/>
    </source>
</evidence>
<gene>
    <name evidence="2" type="ORF">BMF97_08800</name>
</gene>
<proteinExistence type="predicted"/>
<evidence type="ECO:0000256" key="1">
    <source>
        <dbReference type="SAM" id="Phobius"/>
    </source>
</evidence>
<dbReference type="AlphaFoldDB" id="A0A1T3IU56"/>
<reference evidence="2 3" key="1">
    <citation type="submission" date="2016-11" db="EMBL/GenBank/DDBJ databases">
        <title>Genome sequence and comparative genomic analysis of clinical strain Elizabethkingia meningoseptica 61421 PRCM.</title>
        <authorList>
            <person name="Wang M."/>
            <person name="Hu S."/>
            <person name="Cao L."/>
            <person name="Jiang T."/>
            <person name="Zhou Y."/>
            <person name="Ming D."/>
        </authorList>
    </citation>
    <scope>NUCLEOTIDE SEQUENCE [LARGE SCALE GENOMIC DNA]</scope>
    <source>
        <strain evidence="2 3">61421 PRCM</strain>
    </source>
</reference>
<feature type="transmembrane region" description="Helical" evidence="1">
    <location>
        <begin position="368"/>
        <end position="385"/>
    </location>
</feature>
<organism evidence="2 3">
    <name type="scientific">Elizabethkingia meningoseptica</name>
    <name type="common">Chryseobacterium meningosepticum</name>
    <dbReference type="NCBI Taxonomy" id="238"/>
    <lineage>
        <taxon>Bacteria</taxon>
        <taxon>Pseudomonadati</taxon>
        <taxon>Bacteroidota</taxon>
        <taxon>Flavobacteriia</taxon>
        <taxon>Flavobacteriales</taxon>
        <taxon>Weeksellaceae</taxon>
        <taxon>Elizabethkingia</taxon>
    </lineage>
</organism>
<dbReference type="Proteomes" id="UP000188947">
    <property type="component" value="Unassembled WGS sequence"/>
</dbReference>
<evidence type="ECO:0000313" key="3">
    <source>
        <dbReference type="Proteomes" id="UP000188947"/>
    </source>
</evidence>
<dbReference type="OrthoDB" id="182994at2"/>
<feature type="transmembrane region" description="Helical" evidence="1">
    <location>
        <begin position="16"/>
        <end position="36"/>
    </location>
</feature>
<feature type="transmembrane region" description="Helical" evidence="1">
    <location>
        <begin position="195"/>
        <end position="215"/>
    </location>
</feature>
<dbReference type="InterPro" id="IPR036259">
    <property type="entry name" value="MFS_trans_sf"/>
</dbReference>
<dbReference type="RefSeq" id="WP_070905238.1">
    <property type="nucleotide sequence ID" value="NZ_CP016378.1"/>
</dbReference>
<accession>A0A1T3IU56</accession>
<evidence type="ECO:0000313" key="2">
    <source>
        <dbReference type="EMBL" id="OOH95452.1"/>
    </source>
</evidence>
<dbReference type="Pfam" id="PF18943">
    <property type="entry name" value="DUF5690"/>
    <property type="match status" value="1"/>
</dbReference>
<sequence length="407" mass="46644">MYAFRKPFTVARFDHLQVLGVDYKIVLILLQVLGYATSKFIGIKVISELTPNKRKFYFLGLIIISEVALLLFALVPAPYNVVFMFMNGLPLGMIWGIVFSYLEGRKTTEILGIILCTSFIVSSGVVKSIGMWVMQAWGASEFWMPVVTGALFFPPLLLFIFLLEKIPAPTAEDIAEKTERVPMNRAERKRVFRQFALPFSFLILFYTLLTAFRDFRDNFARELWDSIGYTGDVSVYSKSEIIVSLIVLVIFGALYFIKNNIKALYTYHYILLLGIVTLAVSTFLFQHHYINAFVWMVATGFGLYICYVPFNALFFDRFIAAFKIKGNAGFLIYLADSFGYLGSMLVLLYKNFNIGHISWLDFFCSGTYILAAVAMVAVIYSYFYLNNKFNNPENIHKQKKWKTNLTL</sequence>
<feature type="transmembrane region" description="Helical" evidence="1">
    <location>
        <begin position="327"/>
        <end position="348"/>
    </location>
</feature>
<keyword evidence="1" id="KW-1133">Transmembrane helix</keyword>
<keyword evidence="3" id="KW-1185">Reference proteome</keyword>
<feature type="transmembrane region" description="Helical" evidence="1">
    <location>
        <begin position="269"/>
        <end position="286"/>
    </location>
</feature>
<comment type="caution">
    <text evidence="2">The sequence shown here is derived from an EMBL/GenBank/DDBJ whole genome shotgun (WGS) entry which is preliminary data.</text>
</comment>
<feature type="transmembrane region" description="Helical" evidence="1">
    <location>
        <begin position="109"/>
        <end position="130"/>
    </location>
</feature>
<dbReference type="SUPFAM" id="SSF103473">
    <property type="entry name" value="MFS general substrate transporter"/>
    <property type="match status" value="1"/>
</dbReference>
<keyword evidence="1" id="KW-0812">Transmembrane</keyword>
<feature type="transmembrane region" description="Helical" evidence="1">
    <location>
        <begin position="235"/>
        <end position="257"/>
    </location>
</feature>
<protein>
    <recommendedName>
        <fullName evidence="4">MFS transporter</fullName>
    </recommendedName>
</protein>
<dbReference type="eggNOG" id="ENOG502Z7UP">
    <property type="taxonomic scope" value="Bacteria"/>
</dbReference>
<dbReference type="EMBL" id="MPOG01000010">
    <property type="protein sequence ID" value="OOH95452.1"/>
    <property type="molecule type" value="Genomic_DNA"/>
</dbReference>
<feature type="transmembrane region" description="Helical" evidence="1">
    <location>
        <begin position="81"/>
        <end position="102"/>
    </location>
</feature>